<keyword evidence="2" id="KW-1185">Reference proteome</keyword>
<dbReference type="PANTHER" id="PTHR15746">
    <property type="entry name" value="RAB11-RELATED"/>
    <property type="match status" value="1"/>
</dbReference>
<evidence type="ECO:0000313" key="2">
    <source>
        <dbReference type="Proteomes" id="UP000287033"/>
    </source>
</evidence>
<dbReference type="Proteomes" id="UP000287033">
    <property type="component" value="Unassembled WGS sequence"/>
</dbReference>
<proteinExistence type="predicted"/>
<sequence length="249" mass="27865">MLGWGGAKARWYDLQSKPNKAAKNRGQLQLAFEFLRNNTTASSYELFKRRPQSVFDKFKDKVTSIKYGMTHEILPSEKPSTSLKHHKNGKMSKSLSYAQMDSRAEMLNAPGIGTQTGSEVLSLVFHKHSGDEQPKVHLKMADVHTDSADQSQSDKIATLKLEEASVLKLHSNNVEHMFPKCATEADRSYVSATHSSPLEKTKPRHFEDNPRLASFVIAGGGRDVSFEGWKVKPTTCCTHCFHQANSKSR</sequence>
<dbReference type="EMBL" id="BEZZ01001976">
    <property type="protein sequence ID" value="GCC20846.1"/>
    <property type="molecule type" value="Genomic_DNA"/>
</dbReference>
<reference evidence="1 2" key="1">
    <citation type="journal article" date="2018" name="Nat. Ecol. Evol.">
        <title>Shark genomes provide insights into elasmobranch evolution and the origin of vertebrates.</title>
        <authorList>
            <person name="Hara Y"/>
            <person name="Yamaguchi K"/>
            <person name="Onimaru K"/>
            <person name="Kadota M"/>
            <person name="Koyanagi M"/>
            <person name="Keeley SD"/>
            <person name="Tatsumi K"/>
            <person name="Tanaka K"/>
            <person name="Motone F"/>
            <person name="Kageyama Y"/>
            <person name="Nozu R"/>
            <person name="Adachi N"/>
            <person name="Nishimura O"/>
            <person name="Nakagawa R"/>
            <person name="Tanegashima C"/>
            <person name="Kiyatake I"/>
            <person name="Matsumoto R"/>
            <person name="Murakumo K"/>
            <person name="Nishida K"/>
            <person name="Terakita A"/>
            <person name="Kuratani S"/>
            <person name="Sato K"/>
            <person name="Hyodo S Kuraku.S."/>
        </authorList>
    </citation>
    <scope>NUCLEOTIDE SEQUENCE [LARGE SCALE GENOMIC DNA]</scope>
</reference>
<name>A0A401RRT5_CHIPU</name>
<dbReference type="AlphaFoldDB" id="A0A401RRT5"/>
<organism evidence="1 2">
    <name type="scientific">Chiloscyllium punctatum</name>
    <name type="common">Brownbanded bambooshark</name>
    <name type="synonym">Hemiscyllium punctatum</name>
    <dbReference type="NCBI Taxonomy" id="137246"/>
    <lineage>
        <taxon>Eukaryota</taxon>
        <taxon>Metazoa</taxon>
        <taxon>Chordata</taxon>
        <taxon>Craniata</taxon>
        <taxon>Vertebrata</taxon>
        <taxon>Chondrichthyes</taxon>
        <taxon>Elasmobranchii</taxon>
        <taxon>Galeomorphii</taxon>
        <taxon>Galeoidea</taxon>
        <taxon>Orectolobiformes</taxon>
        <taxon>Hemiscylliidae</taxon>
        <taxon>Chiloscyllium</taxon>
    </lineage>
</organism>
<comment type="caution">
    <text evidence="1">The sequence shown here is derived from an EMBL/GenBank/DDBJ whole genome shotgun (WGS) entry which is preliminary data.</text>
</comment>
<dbReference type="GO" id="GO:0031267">
    <property type="term" value="F:small GTPase binding"/>
    <property type="evidence" value="ECO:0007669"/>
    <property type="project" value="InterPro"/>
</dbReference>
<protein>
    <submittedName>
        <fullName evidence="1">Uncharacterized protein</fullName>
    </submittedName>
</protein>
<dbReference type="OrthoDB" id="8956628at2759"/>
<gene>
    <name evidence="1" type="ORF">chiPu_0019414</name>
</gene>
<evidence type="ECO:0000313" key="1">
    <source>
        <dbReference type="EMBL" id="GCC20846.1"/>
    </source>
</evidence>
<dbReference type="InterPro" id="IPR037789">
    <property type="entry name" value="FIP_classI"/>
</dbReference>
<accession>A0A401RRT5</accession>
<dbReference type="GO" id="GO:0045055">
    <property type="term" value="P:regulated exocytosis"/>
    <property type="evidence" value="ECO:0007669"/>
    <property type="project" value="TreeGrafter"/>
</dbReference>
<dbReference type="PANTHER" id="PTHR15746:SF23">
    <property type="entry name" value="RAB11 INTERACTING PROTEIN, ISOFORM A"/>
    <property type="match status" value="1"/>
</dbReference>
<dbReference type="STRING" id="137246.A0A401RRT5"/>